<evidence type="ECO:0000313" key="8">
    <source>
        <dbReference type="Proteomes" id="UP000190064"/>
    </source>
</evidence>
<reference evidence="7" key="1">
    <citation type="submission" date="2017-02" db="EMBL/GenBank/DDBJ databases">
        <title>Draft Genome Sequence of the Salt Water Bacterium Oceanospirillum linum ATCC 11336.</title>
        <authorList>
            <person name="Trachtenberg A.M."/>
            <person name="Carney J.G."/>
            <person name="Linnane J.D."/>
            <person name="Rheaume B.A."/>
            <person name="Pitts N.L."/>
            <person name="Mykles D.L."/>
            <person name="Maclea K.S."/>
        </authorList>
    </citation>
    <scope>NUCLEOTIDE SEQUENCE [LARGE SCALE GENOMIC DNA]</scope>
    <source>
        <strain evidence="7">ATCC 11336</strain>
    </source>
</reference>
<dbReference type="InterPro" id="IPR003439">
    <property type="entry name" value="ABC_transporter-like_ATP-bd"/>
</dbReference>
<gene>
    <name evidence="7" type="ORF">BTA35_0210045</name>
</gene>
<dbReference type="Proteomes" id="UP000190064">
    <property type="component" value="Unassembled WGS sequence"/>
</dbReference>
<dbReference type="PANTHER" id="PTHR42794:SF1">
    <property type="entry name" value="HEMIN IMPORT ATP-BINDING PROTEIN HMUV"/>
    <property type="match status" value="1"/>
</dbReference>
<proteinExistence type="predicted"/>
<evidence type="ECO:0000256" key="5">
    <source>
        <dbReference type="ARBA" id="ARBA00037066"/>
    </source>
</evidence>
<evidence type="ECO:0000313" key="7">
    <source>
        <dbReference type="EMBL" id="OOV87430.1"/>
    </source>
</evidence>
<dbReference type="PROSITE" id="PS00211">
    <property type="entry name" value="ABC_TRANSPORTER_1"/>
    <property type="match status" value="1"/>
</dbReference>
<keyword evidence="4" id="KW-1278">Translocase</keyword>
<sequence length="252" mass="27839">MLHLSNLHVQVGTKSLLNLDNLELKAGEVMGVLGPNGAGKSTLFKAITGTIENEGRVLLHGKPRQDWQHKALAQHLGVLAQSSELTFPFLAQEVVALGLTPLTIGHKEGWQLIYNLMEHTDCRHLAERSYPSLSGGERQRVQLARVLLQLSQAQSAPLLMLDEPTSAQDLGQQHGILSLARDLAKNRGYAVLVILHDLNQALQYCDHCCLIDNGEIALQGEPETILTPETIERHWQYLPEKIHMSSGQPILI</sequence>
<dbReference type="CDD" id="cd03214">
    <property type="entry name" value="ABC_Iron-Siderophores_B12_Hemin"/>
    <property type="match status" value="1"/>
</dbReference>
<dbReference type="SMART" id="SM00382">
    <property type="entry name" value="AAA"/>
    <property type="match status" value="1"/>
</dbReference>
<organism evidence="7 8">
    <name type="scientific">Oceanospirillum linum</name>
    <dbReference type="NCBI Taxonomy" id="966"/>
    <lineage>
        <taxon>Bacteria</taxon>
        <taxon>Pseudomonadati</taxon>
        <taxon>Pseudomonadota</taxon>
        <taxon>Gammaproteobacteria</taxon>
        <taxon>Oceanospirillales</taxon>
        <taxon>Oceanospirillaceae</taxon>
        <taxon>Oceanospirillum</taxon>
    </lineage>
</organism>
<dbReference type="GO" id="GO:0005524">
    <property type="term" value="F:ATP binding"/>
    <property type="evidence" value="ECO:0007669"/>
    <property type="project" value="UniProtKB-KW"/>
</dbReference>
<comment type="caution">
    <text evidence="7">The sequence shown here is derived from an EMBL/GenBank/DDBJ whole genome shotgun (WGS) entry which is preliminary data.</text>
</comment>
<dbReference type="EMBL" id="MTSD02000003">
    <property type="protein sequence ID" value="OOV87430.1"/>
    <property type="molecule type" value="Genomic_DNA"/>
</dbReference>
<evidence type="ECO:0000256" key="2">
    <source>
        <dbReference type="ARBA" id="ARBA00022741"/>
    </source>
</evidence>
<dbReference type="NCBIfam" id="NF010068">
    <property type="entry name" value="PRK13548.1"/>
    <property type="match status" value="1"/>
</dbReference>
<evidence type="ECO:0000259" key="6">
    <source>
        <dbReference type="PROSITE" id="PS50893"/>
    </source>
</evidence>
<keyword evidence="1" id="KW-0813">Transport</keyword>
<evidence type="ECO:0000256" key="4">
    <source>
        <dbReference type="ARBA" id="ARBA00022967"/>
    </source>
</evidence>
<protein>
    <submittedName>
        <fullName evidence="7">Heme ABC transporter ATP-binding protein</fullName>
    </submittedName>
</protein>
<dbReference type="GO" id="GO:0016887">
    <property type="term" value="F:ATP hydrolysis activity"/>
    <property type="evidence" value="ECO:0007669"/>
    <property type="project" value="InterPro"/>
</dbReference>
<dbReference type="InterPro" id="IPR003593">
    <property type="entry name" value="AAA+_ATPase"/>
</dbReference>
<dbReference type="Gene3D" id="3.40.50.300">
    <property type="entry name" value="P-loop containing nucleotide triphosphate hydrolases"/>
    <property type="match status" value="1"/>
</dbReference>
<name>A0A1T1HCG9_OCELI</name>
<evidence type="ECO:0000256" key="3">
    <source>
        <dbReference type="ARBA" id="ARBA00022840"/>
    </source>
</evidence>
<accession>A0A1T1HCG9</accession>
<keyword evidence="3 7" id="KW-0067">ATP-binding</keyword>
<dbReference type="InterPro" id="IPR027417">
    <property type="entry name" value="P-loop_NTPase"/>
</dbReference>
<dbReference type="PANTHER" id="PTHR42794">
    <property type="entry name" value="HEMIN IMPORT ATP-BINDING PROTEIN HMUV"/>
    <property type="match status" value="1"/>
</dbReference>
<keyword evidence="8" id="KW-1185">Reference proteome</keyword>
<dbReference type="InterPro" id="IPR017871">
    <property type="entry name" value="ABC_transporter-like_CS"/>
</dbReference>
<dbReference type="Pfam" id="PF00005">
    <property type="entry name" value="ABC_tran"/>
    <property type="match status" value="1"/>
</dbReference>
<evidence type="ECO:0000256" key="1">
    <source>
        <dbReference type="ARBA" id="ARBA00022448"/>
    </source>
</evidence>
<dbReference type="STRING" id="966.BTA35_0210045"/>
<feature type="domain" description="ABC transporter" evidence="6">
    <location>
        <begin position="2"/>
        <end position="238"/>
    </location>
</feature>
<comment type="function">
    <text evidence="5">Part of the ABC transporter complex HmuTUV involved in hemin import. Responsible for energy coupling to the transport system.</text>
</comment>
<dbReference type="SUPFAM" id="SSF52540">
    <property type="entry name" value="P-loop containing nucleoside triphosphate hydrolases"/>
    <property type="match status" value="1"/>
</dbReference>
<dbReference type="PROSITE" id="PS50893">
    <property type="entry name" value="ABC_TRANSPORTER_2"/>
    <property type="match status" value="1"/>
</dbReference>
<dbReference type="AlphaFoldDB" id="A0A1T1HCG9"/>
<keyword evidence="2" id="KW-0547">Nucleotide-binding</keyword>